<dbReference type="EMBL" id="NMUH01000384">
    <property type="protein sequence ID" value="MQL78126.1"/>
    <property type="molecule type" value="Genomic_DNA"/>
</dbReference>
<organism evidence="3 4">
    <name type="scientific">Colocasia esculenta</name>
    <name type="common">Wild taro</name>
    <name type="synonym">Arum esculentum</name>
    <dbReference type="NCBI Taxonomy" id="4460"/>
    <lineage>
        <taxon>Eukaryota</taxon>
        <taxon>Viridiplantae</taxon>
        <taxon>Streptophyta</taxon>
        <taxon>Embryophyta</taxon>
        <taxon>Tracheophyta</taxon>
        <taxon>Spermatophyta</taxon>
        <taxon>Magnoliopsida</taxon>
        <taxon>Liliopsida</taxon>
        <taxon>Araceae</taxon>
        <taxon>Aroideae</taxon>
        <taxon>Colocasieae</taxon>
        <taxon>Colocasia</taxon>
    </lineage>
</organism>
<evidence type="ECO:0000256" key="1">
    <source>
        <dbReference type="SAM" id="MobiDB-lite"/>
    </source>
</evidence>
<reference evidence="3" key="1">
    <citation type="submission" date="2017-07" db="EMBL/GenBank/DDBJ databases">
        <title>Taro Niue Genome Assembly and Annotation.</title>
        <authorList>
            <person name="Atibalentja N."/>
            <person name="Keating K."/>
            <person name="Fields C.J."/>
        </authorList>
    </citation>
    <scope>NUCLEOTIDE SEQUENCE</scope>
    <source>
        <strain evidence="3">Niue_2</strain>
        <tissue evidence="3">Leaf</tissue>
    </source>
</reference>
<feature type="compositionally biased region" description="Low complexity" evidence="1">
    <location>
        <begin position="216"/>
        <end position="228"/>
    </location>
</feature>
<comment type="caution">
    <text evidence="3">The sequence shown here is derived from an EMBL/GenBank/DDBJ whole genome shotgun (WGS) entry which is preliminary data.</text>
</comment>
<feature type="region of interest" description="Disordered" evidence="1">
    <location>
        <begin position="212"/>
        <end position="234"/>
    </location>
</feature>
<keyword evidence="2" id="KW-0812">Transmembrane</keyword>
<gene>
    <name evidence="3" type="ORF">Taro_010565</name>
</gene>
<feature type="transmembrane region" description="Helical" evidence="2">
    <location>
        <begin position="7"/>
        <end position="26"/>
    </location>
</feature>
<proteinExistence type="predicted"/>
<evidence type="ECO:0000313" key="3">
    <source>
        <dbReference type="EMBL" id="MQL78126.1"/>
    </source>
</evidence>
<evidence type="ECO:0000313" key="4">
    <source>
        <dbReference type="Proteomes" id="UP000652761"/>
    </source>
</evidence>
<dbReference type="Proteomes" id="UP000652761">
    <property type="component" value="Unassembled WGS sequence"/>
</dbReference>
<keyword evidence="4" id="KW-1185">Reference proteome</keyword>
<feature type="region of interest" description="Disordered" evidence="1">
    <location>
        <begin position="250"/>
        <end position="289"/>
    </location>
</feature>
<dbReference type="AlphaFoldDB" id="A0A843U7A3"/>
<sequence length="456" mass="48349">MRNHAHVIYIYDIYIYAFNGVLYLHWACIQQVMYMDVDDRVFVPPSDVYMGNMPLRMSSVTPGDLEQEPRRMSFYDTGGLEYVPQRMSFYDTGGLKHMPRRMSFYDTGGLKHMPRRGSRNNLWRLYGASAEGPGHGDKAPTGVDTCGLCKLAHGPAEVLTGGSAVFLTSGPNGVYGGRMACWKPGKHPCKWGYAPLFIGFVGGHTGGGTLPGGGARARASRTGASAEAARQRGTDRRGCALAGVCTRAGEPAGVRHPAEPAGVRPLPGTDGGAPPRQEPAGVPPPGPPINGVGLHSLAISSSSSGRELCGPPVPGSLVDGRAVHVHACIVRASPAIPRAFVPVFEGHVHFIVLDALGSCAALNEDLVTGFPLSEVRFVPSRRCFGRALHSELVTSVVPGSPRVPGKIISIVEKAISSSYSRVTITSLSFGQPRSVEGSDESGCHLLKATTWVSRSG</sequence>
<keyword evidence="2" id="KW-0472">Membrane</keyword>
<name>A0A843U7A3_COLES</name>
<protein>
    <submittedName>
        <fullName evidence="3">Uncharacterized protein</fullName>
    </submittedName>
</protein>
<keyword evidence="2" id="KW-1133">Transmembrane helix</keyword>
<evidence type="ECO:0000256" key="2">
    <source>
        <dbReference type="SAM" id="Phobius"/>
    </source>
</evidence>
<accession>A0A843U7A3</accession>